<organism evidence="3 4">
    <name type="scientific">Paraconexibacter antarcticus</name>
    <dbReference type="NCBI Taxonomy" id="2949664"/>
    <lineage>
        <taxon>Bacteria</taxon>
        <taxon>Bacillati</taxon>
        <taxon>Actinomycetota</taxon>
        <taxon>Thermoleophilia</taxon>
        <taxon>Solirubrobacterales</taxon>
        <taxon>Paraconexibacteraceae</taxon>
        <taxon>Paraconexibacter</taxon>
    </lineage>
</organism>
<sequence>MHPDVIAKTNPDRLALITDDGRTRTYAQLTAAAWRIARLFRSLGLQPGDHVALSRSPPAGGRCRGSRSA</sequence>
<dbReference type="Pfam" id="PF00501">
    <property type="entry name" value="AMP-binding"/>
    <property type="match status" value="1"/>
</dbReference>
<evidence type="ECO:0000313" key="4">
    <source>
        <dbReference type="Proteomes" id="UP001056035"/>
    </source>
</evidence>
<evidence type="ECO:0000259" key="2">
    <source>
        <dbReference type="Pfam" id="PF00501"/>
    </source>
</evidence>
<dbReference type="RefSeq" id="WP_254570516.1">
    <property type="nucleotide sequence ID" value="NZ_CP098502.1"/>
</dbReference>
<dbReference type="Proteomes" id="UP001056035">
    <property type="component" value="Chromosome"/>
</dbReference>
<dbReference type="InterPro" id="IPR000873">
    <property type="entry name" value="AMP-dep_synth/lig_dom"/>
</dbReference>
<reference evidence="3 4" key="1">
    <citation type="submission" date="2022-06" db="EMBL/GenBank/DDBJ databases">
        <title>Paraconexibacter antarcticus.</title>
        <authorList>
            <person name="Kim C.S."/>
        </authorList>
    </citation>
    <scope>NUCLEOTIDE SEQUENCE [LARGE SCALE GENOMIC DNA]</scope>
    <source>
        <strain evidence="3 4">02-257</strain>
    </source>
</reference>
<gene>
    <name evidence="3" type="ORF">NBH00_20925</name>
</gene>
<accession>A0ABY5DSX8</accession>
<proteinExistence type="predicted"/>
<evidence type="ECO:0000256" key="1">
    <source>
        <dbReference type="SAM" id="MobiDB-lite"/>
    </source>
</evidence>
<dbReference type="EMBL" id="CP098502">
    <property type="protein sequence ID" value="UTI63795.1"/>
    <property type="molecule type" value="Genomic_DNA"/>
</dbReference>
<protein>
    <submittedName>
        <fullName evidence="3">AMP-binding protein</fullName>
    </submittedName>
</protein>
<keyword evidence="4" id="KW-1185">Reference proteome</keyword>
<name>A0ABY5DSX8_9ACTN</name>
<dbReference type="Gene3D" id="3.40.50.980">
    <property type="match status" value="1"/>
</dbReference>
<evidence type="ECO:0000313" key="3">
    <source>
        <dbReference type="EMBL" id="UTI63795.1"/>
    </source>
</evidence>
<dbReference type="SUPFAM" id="SSF56801">
    <property type="entry name" value="Acetyl-CoA synthetase-like"/>
    <property type="match status" value="1"/>
</dbReference>
<feature type="domain" description="AMP-dependent synthetase/ligase" evidence="2">
    <location>
        <begin position="7"/>
        <end position="53"/>
    </location>
</feature>
<feature type="region of interest" description="Disordered" evidence="1">
    <location>
        <begin position="50"/>
        <end position="69"/>
    </location>
</feature>